<evidence type="ECO:0000313" key="7">
    <source>
        <dbReference type="Proteomes" id="UP000440004"/>
    </source>
</evidence>
<feature type="domain" description="HTH lysR-type" evidence="5">
    <location>
        <begin position="1"/>
        <end position="58"/>
    </location>
</feature>
<accession>A0A6A7K5V2</accession>
<dbReference type="SUPFAM" id="SSF46785">
    <property type="entry name" value="Winged helix' DNA-binding domain"/>
    <property type="match status" value="1"/>
</dbReference>
<name>A0A6A7K5V2_9FIRM</name>
<dbReference type="PROSITE" id="PS50931">
    <property type="entry name" value="HTH_LYSR"/>
    <property type="match status" value="1"/>
</dbReference>
<dbReference type="FunFam" id="1.10.10.10:FF:000001">
    <property type="entry name" value="LysR family transcriptional regulator"/>
    <property type="match status" value="1"/>
</dbReference>
<keyword evidence="3" id="KW-0238">DNA-binding</keyword>
<dbReference type="Gene3D" id="3.40.190.10">
    <property type="entry name" value="Periplasmic binding protein-like II"/>
    <property type="match status" value="2"/>
</dbReference>
<dbReference type="GO" id="GO:0003677">
    <property type="term" value="F:DNA binding"/>
    <property type="evidence" value="ECO:0007669"/>
    <property type="project" value="UniProtKB-KW"/>
</dbReference>
<gene>
    <name evidence="6" type="ORF">GC105_02880</name>
</gene>
<dbReference type="GO" id="GO:0003700">
    <property type="term" value="F:DNA-binding transcription factor activity"/>
    <property type="evidence" value="ECO:0007669"/>
    <property type="project" value="InterPro"/>
</dbReference>
<dbReference type="PANTHER" id="PTHR30346:SF0">
    <property type="entry name" value="HCA OPERON TRANSCRIPTIONAL ACTIVATOR HCAR"/>
    <property type="match status" value="1"/>
</dbReference>
<evidence type="ECO:0000256" key="3">
    <source>
        <dbReference type="ARBA" id="ARBA00023125"/>
    </source>
</evidence>
<dbReference type="AlphaFoldDB" id="A0A6A7K5V2"/>
<keyword evidence="7" id="KW-1185">Reference proteome</keyword>
<dbReference type="Gene3D" id="1.10.10.10">
    <property type="entry name" value="Winged helix-like DNA-binding domain superfamily/Winged helix DNA-binding domain"/>
    <property type="match status" value="1"/>
</dbReference>
<evidence type="ECO:0000256" key="1">
    <source>
        <dbReference type="ARBA" id="ARBA00009437"/>
    </source>
</evidence>
<reference evidence="6 7" key="1">
    <citation type="submission" date="2019-10" db="EMBL/GenBank/DDBJ databases">
        <title>Alkalibaculum tamaniensis sp.nov., a new alkaliphilic acetogen, isolated on methoxylated aromatics from a mud volcano.</title>
        <authorList>
            <person name="Khomyakova M.A."/>
            <person name="Merkel A.Y."/>
            <person name="Bonch-Osmolovskaya E.A."/>
            <person name="Slobodkin A.I."/>
        </authorList>
    </citation>
    <scope>NUCLEOTIDE SEQUENCE [LARGE SCALE GENOMIC DNA]</scope>
    <source>
        <strain evidence="6 7">M08DMB</strain>
    </source>
</reference>
<dbReference type="EMBL" id="WHNX01000003">
    <property type="protein sequence ID" value="MPW24734.1"/>
    <property type="molecule type" value="Genomic_DNA"/>
</dbReference>
<protein>
    <submittedName>
        <fullName evidence="6">LysR family transcriptional regulator</fullName>
    </submittedName>
</protein>
<dbReference type="Pfam" id="PF00126">
    <property type="entry name" value="HTH_1"/>
    <property type="match status" value="1"/>
</dbReference>
<comment type="caution">
    <text evidence="6">The sequence shown here is derived from an EMBL/GenBank/DDBJ whole genome shotgun (WGS) entry which is preliminary data.</text>
</comment>
<evidence type="ECO:0000313" key="6">
    <source>
        <dbReference type="EMBL" id="MPW24734.1"/>
    </source>
</evidence>
<organism evidence="6 7">
    <name type="scientific">Alkalibaculum sporogenes</name>
    <dbReference type="NCBI Taxonomy" id="2655001"/>
    <lineage>
        <taxon>Bacteria</taxon>
        <taxon>Bacillati</taxon>
        <taxon>Bacillota</taxon>
        <taxon>Clostridia</taxon>
        <taxon>Eubacteriales</taxon>
        <taxon>Eubacteriaceae</taxon>
        <taxon>Alkalibaculum</taxon>
    </lineage>
</organism>
<comment type="similarity">
    <text evidence="1">Belongs to the LysR transcriptional regulatory family.</text>
</comment>
<dbReference type="SUPFAM" id="SSF53850">
    <property type="entry name" value="Periplasmic binding protein-like II"/>
    <property type="match status" value="1"/>
</dbReference>
<evidence type="ECO:0000256" key="4">
    <source>
        <dbReference type="ARBA" id="ARBA00023163"/>
    </source>
</evidence>
<dbReference type="InterPro" id="IPR005119">
    <property type="entry name" value="LysR_subst-bd"/>
</dbReference>
<evidence type="ECO:0000259" key="5">
    <source>
        <dbReference type="PROSITE" id="PS50931"/>
    </source>
</evidence>
<dbReference type="Proteomes" id="UP000440004">
    <property type="component" value="Unassembled WGS sequence"/>
</dbReference>
<dbReference type="InterPro" id="IPR036388">
    <property type="entry name" value="WH-like_DNA-bd_sf"/>
</dbReference>
<dbReference type="PRINTS" id="PR00039">
    <property type="entry name" value="HTHLYSR"/>
</dbReference>
<proteinExistence type="inferred from homology"/>
<dbReference type="InterPro" id="IPR036390">
    <property type="entry name" value="WH_DNA-bd_sf"/>
</dbReference>
<dbReference type="InterPro" id="IPR000847">
    <property type="entry name" value="LysR_HTH_N"/>
</dbReference>
<dbReference type="GO" id="GO:0032993">
    <property type="term" value="C:protein-DNA complex"/>
    <property type="evidence" value="ECO:0007669"/>
    <property type="project" value="TreeGrafter"/>
</dbReference>
<sequence>MELRQLHYFIAVAEELNFTNAALKLHIAQQPVSVQIKKLEDEIGVKLFERTTRQVILTPEGSAFLTEVRQVFNHLDKAVEDARAISKGKAFKINMGYESATTCRILPICIKRIHSKLPKIKIELHELEAHEIYNKINNRDIDLGLMFLDKEYLEFDEFEVKRLGSDRSVVAFPKGHFFSDKENISLCDLSKEPFVVIKRSVKPNFYNKFMRLCKNAGFEPNIVQEVTSEQALMSLVAEGIGVTIVFDCLRDTFNEDVDFVPLINPEIYIDYGFLWKNGNKSSHINSITNIDMKISKK</sequence>
<dbReference type="Pfam" id="PF03466">
    <property type="entry name" value="LysR_substrate"/>
    <property type="match status" value="1"/>
</dbReference>
<keyword evidence="4" id="KW-0804">Transcription</keyword>
<keyword evidence="2" id="KW-0805">Transcription regulation</keyword>
<evidence type="ECO:0000256" key="2">
    <source>
        <dbReference type="ARBA" id="ARBA00023015"/>
    </source>
</evidence>
<dbReference type="CDD" id="cd08414">
    <property type="entry name" value="PBP2_LTTR_aromatics_like"/>
    <property type="match status" value="1"/>
</dbReference>
<dbReference type="RefSeq" id="WP_152801490.1">
    <property type="nucleotide sequence ID" value="NZ_WHNX01000003.1"/>
</dbReference>
<dbReference type="PANTHER" id="PTHR30346">
    <property type="entry name" value="TRANSCRIPTIONAL DUAL REGULATOR HCAR-RELATED"/>
    <property type="match status" value="1"/>
</dbReference>